<comment type="caution">
    <text evidence="2">The sequence shown here is derived from an EMBL/GenBank/DDBJ whole genome shotgun (WGS) entry which is preliminary data.</text>
</comment>
<feature type="compositionally biased region" description="Pro residues" evidence="1">
    <location>
        <begin position="158"/>
        <end position="177"/>
    </location>
</feature>
<feature type="compositionally biased region" description="Polar residues" evidence="1">
    <location>
        <begin position="639"/>
        <end position="648"/>
    </location>
</feature>
<organism evidence="2 3">
    <name type="scientific">Favolaschia claudopus</name>
    <dbReference type="NCBI Taxonomy" id="2862362"/>
    <lineage>
        <taxon>Eukaryota</taxon>
        <taxon>Fungi</taxon>
        <taxon>Dikarya</taxon>
        <taxon>Basidiomycota</taxon>
        <taxon>Agaricomycotina</taxon>
        <taxon>Agaricomycetes</taxon>
        <taxon>Agaricomycetidae</taxon>
        <taxon>Agaricales</taxon>
        <taxon>Marasmiineae</taxon>
        <taxon>Mycenaceae</taxon>
        <taxon>Favolaschia</taxon>
    </lineage>
</organism>
<evidence type="ECO:0000313" key="2">
    <source>
        <dbReference type="EMBL" id="KAK7016288.1"/>
    </source>
</evidence>
<evidence type="ECO:0000256" key="1">
    <source>
        <dbReference type="SAM" id="MobiDB-lite"/>
    </source>
</evidence>
<reference evidence="2 3" key="1">
    <citation type="journal article" date="2024" name="J Genomics">
        <title>Draft genome sequencing and assembly of Favolaschia claudopus CIRM-BRFM 2984 isolated from oak limbs.</title>
        <authorList>
            <person name="Navarro D."/>
            <person name="Drula E."/>
            <person name="Chaduli D."/>
            <person name="Cazenave R."/>
            <person name="Ahrendt S."/>
            <person name="Wang J."/>
            <person name="Lipzen A."/>
            <person name="Daum C."/>
            <person name="Barry K."/>
            <person name="Grigoriev I.V."/>
            <person name="Favel A."/>
            <person name="Rosso M.N."/>
            <person name="Martin F."/>
        </authorList>
    </citation>
    <scope>NUCLEOTIDE SEQUENCE [LARGE SCALE GENOMIC DNA]</scope>
    <source>
        <strain evidence="2 3">CIRM-BRFM 2984</strain>
    </source>
</reference>
<accession>A0AAW0ASY3</accession>
<feature type="compositionally biased region" description="Basic and acidic residues" evidence="1">
    <location>
        <begin position="319"/>
        <end position="332"/>
    </location>
</feature>
<feature type="compositionally biased region" description="Polar residues" evidence="1">
    <location>
        <begin position="529"/>
        <end position="545"/>
    </location>
</feature>
<feature type="compositionally biased region" description="Acidic residues" evidence="1">
    <location>
        <begin position="1"/>
        <end position="16"/>
    </location>
</feature>
<feature type="compositionally biased region" description="Polar residues" evidence="1">
    <location>
        <begin position="610"/>
        <end position="620"/>
    </location>
</feature>
<sequence>MDDDERIADSEGEEEYLPLAPPPRLPASAVPTDVISSFPVNPVASAQDSISSPSTVTPSARPRPKPVWKGAPGAAPRPNPGDSSVIESYSGTNASERLKIRSGGASRPPIQSSSEVIELSDSDDDELAFPKNQVPKASTSSALPSSNRLPSPRQPVLKRPPLPPAYPLASSPLPPSDPFSIPSSTALYQQNSRDEELPPIVTLPGATETGSDSALSQRISNPPLKIKIKVGKPSSSSPAGNGEIDGQRSDGAAPDPSVPSTGPAALTSDILSSKAPKKSRKKQDGEKPAPKPRAKKPKGDLEGGAEGGQDKPKKKRKGKEKETVEFKSAEFVHDEDDEPGLPIEKVQPPPKPKKGKGKEKEQSVFKSAEFIHDEDEDDPIPPIPPASPSLHSPPASGGPARIPSIQKPASIVSIPDSQPDEELLPLVNAKRKRVGDADEDANHSEDLGEVPLQKKSKKAKTATQSREKSKKKGEAKRAKGKTTVPSNPDDVSDNEAKEAPKLSKGPAKKNGRTVISDDEGSGGEADAQGPSTVSPRKNVVLTSQTEDNEEEEIIKLPQTKKPTKKRAIQSDSEGEEVASDVVKPVKKQRRTLAALDSKEDEPSRKENDENSPPRTSSGPQVENIVHGKPSSTLHKKNVESTPKPTLTSVEAKYRIGSRTKSTPMSELIRRVNSKAGSPFPVIGPRRSSLGGTAGAATESNPGTPTTSYSPFHKFSRTTISRMAPLHPNRRTPPPPPPPPPPKPKTKKQKEQEERWEEEMIEAHGGWDDWKLLTEQEQKTARRAKWDRELGGWED</sequence>
<dbReference type="Proteomes" id="UP001362999">
    <property type="component" value="Unassembled WGS sequence"/>
</dbReference>
<feature type="compositionally biased region" description="Basic and acidic residues" evidence="1">
    <location>
        <begin position="434"/>
        <end position="446"/>
    </location>
</feature>
<feature type="compositionally biased region" description="Pro residues" evidence="1">
    <location>
        <begin position="730"/>
        <end position="742"/>
    </location>
</feature>
<feature type="compositionally biased region" description="Polar residues" evidence="1">
    <location>
        <begin position="85"/>
        <end position="95"/>
    </location>
</feature>
<gene>
    <name evidence="2" type="ORF">R3P38DRAFT_1398073</name>
</gene>
<dbReference type="EMBL" id="JAWWNJ010000051">
    <property type="protein sequence ID" value="KAK7016288.1"/>
    <property type="molecule type" value="Genomic_DNA"/>
</dbReference>
<protein>
    <submittedName>
        <fullName evidence="2">Uncharacterized protein</fullName>
    </submittedName>
</protein>
<dbReference type="AlphaFoldDB" id="A0AAW0ASY3"/>
<name>A0AAW0ASY3_9AGAR</name>
<feature type="compositionally biased region" description="Basic residues" evidence="1">
    <location>
        <begin position="468"/>
        <end position="480"/>
    </location>
</feature>
<feature type="compositionally biased region" description="Basic and acidic residues" evidence="1">
    <location>
        <begin position="760"/>
        <end position="770"/>
    </location>
</feature>
<feature type="compositionally biased region" description="Low complexity" evidence="1">
    <location>
        <begin position="388"/>
        <end position="399"/>
    </location>
</feature>
<keyword evidence="3" id="KW-1185">Reference proteome</keyword>
<feature type="compositionally biased region" description="Polar residues" evidence="1">
    <location>
        <begin position="44"/>
        <end position="58"/>
    </location>
</feature>
<feature type="compositionally biased region" description="Polar residues" evidence="1">
    <location>
        <begin position="208"/>
        <end position="220"/>
    </location>
</feature>
<feature type="region of interest" description="Disordered" evidence="1">
    <location>
        <begin position="1"/>
        <end position="30"/>
    </location>
</feature>
<feature type="compositionally biased region" description="Acidic residues" evidence="1">
    <location>
        <begin position="118"/>
        <end position="127"/>
    </location>
</feature>
<feature type="compositionally biased region" description="Polar residues" evidence="1">
    <location>
        <begin position="135"/>
        <end position="149"/>
    </location>
</feature>
<evidence type="ECO:0000313" key="3">
    <source>
        <dbReference type="Proteomes" id="UP001362999"/>
    </source>
</evidence>
<feature type="region of interest" description="Disordered" evidence="1">
    <location>
        <begin position="44"/>
        <end position="770"/>
    </location>
</feature>
<feature type="compositionally biased region" description="Basic and acidic residues" evidence="1">
    <location>
        <begin position="596"/>
        <end position="608"/>
    </location>
</feature>
<proteinExistence type="predicted"/>
<feature type="compositionally biased region" description="Polar residues" evidence="1">
    <location>
        <begin position="697"/>
        <end position="709"/>
    </location>
</feature>